<accession>A0A916YUU3</accession>
<comment type="caution">
    <text evidence="1">The sequence shown here is derived from an EMBL/GenBank/DDBJ whole genome shotgun (WGS) entry which is preliminary data.</text>
</comment>
<proteinExistence type="predicted"/>
<sequence length="65" mass="7624">MYEFTLIGCNYTIGMALDFFYDFYSVRFIKRKQIIGQVAKSLENAINRSLVLNRLKTRARIGEIL</sequence>
<name>A0A916YUU3_9BACL</name>
<dbReference type="AlphaFoldDB" id="A0A916YUU3"/>
<evidence type="ECO:0000313" key="2">
    <source>
        <dbReference type="Proteomes" id="UP000612456"/>
    </source>
</evidence>
<organism evidence="1 2">
    <name type="scientific">Paenibacillus nasutitermitis</name>
    <dbReference type="NCBI Taxonomy" id="1652958"/>
    <lineage>
        <taxon>Bacteria</taxon>
        <taxon>Bacillati</taxon>
        <taxon>Bacillota</taxon>
        <taxon>Bacilli</taxon>
        <taxon>Bacillales</taxon>
        <taxon>Paenibacillaceae</taxon>
        <taxon>Paenibacillus</taxon>
    </lineage>
</organism>
<gene>
    <name evidence="1" type="ORF">GCM10010911_19140</name>
</gene>
<dbReference type="EMBL" id="BMHP01000001">
    <property type="protein sequence ID" value="GGD61474.1"/>
    <property type="molecule type" value="Genomic_DNA"/>
</dbReference>
<keyword evidence="2" id="KW-1185">Reference proteome</keyword>
<evidence type="ECO:0000313" key="1">
    <source>
        <dbReference type="EMBL" id="GGD61474.1"/>
    </source>
</evidence>
<protein>
    <submittedName>
        <fullName evidence="1">Uncharacterized protein</fullName>
    </submittedName>
</protein>
<reference evidence="1" key="2">
    <citation type="submission" date="2020-09" db="EMBL/GenBank/DDBJ databases">
        <authorList>
            <person name="Sun Q."/>
            <person name="Zhou Y."/>
        </authorList>
    </citation>
    <scope>NUCLEOTIDE SEQUENCE</scope>
    <source>
        <strain evidence="1">CGMCC 1.15178</strain>
    </source>
</reference>
<dbReference type="Proteomes" id="UP000612456">
    <property type="component" value="Unassembled WGS sequence"/>
</dbReference>
<reference evidence="1" key="1">
    <citation type="journal article" date="2014" name="Int. J. Syst. Evol. Microbiol.">
        <title>Complete genome sequence of Corynebacterium casei LMG S-19264T (=DSM 44701T), isolated from a smear-ripened cheese.</title>
        <authorList>
            <consortium name="US DOE Joint Genome Institute (JGI-PGF)"/>
            <person name="Walter F."/>
            <person name="Albersmeier A."/>
            <person name="Kalinowski J."/>
            <person name="Ruckert C."/>
        </authorList>
    </citation>
    <scope>NUCLEOTIDE SEQUENCE</scope>
    <source>
        <strain evidence="1">CGMCC 1.15178</strain>
    </source>
</reference>